<dbReference type="Pfam" id="PF00270">
    <property type="entry name" value="DEAD"/>
    <property type="match status" value="1"/>
</dbReference>
<dbReference type="GO" id="GO:0005524">
    <property type="term" value="F:ATP binding"/>
    <property type="evidence" value="ECO:0007669"/>
    <property type="project" value="UniProtKB-KW"/>
</dbReference>
<dbReference type="Proteomes" id="UP000010473">
    <property type="component" value="Chromosome"/>
</dbReference>
<evidence type="ECO:0000256" key="4">
    <source>
        <dbReference type="ARBA" id="ARBA00022840"/>
    </source>
</evidence>
<keyword evidence="10" id="KW-1185">Reference proteome</keyword>
<protein>
    <submittedName>
        <fullName evidence="9">DSH domain protein</fullName>
    </submittedName>
</protein>
<feature type="compositionally biased region" description="Basic and acidic residues" evidence="6">
    <location>
        <begin position="242"/>
        <end position="253"/>
    </location>
</feature>
<dbReference type="HOGENOM" id="CLU_002902_4_0_3"/>
<dbReference type="InterPro" id="IPR011545">
    <property type="entry name" value="DEAD/DEAH_box_helicase_dom"/>
</dbReference>
<dbReference type="InterPro" id="IPR012961">
    <property type="entry name" value="Ski2/MTR4_C"/>
</dbReference>
<dbReference type="SMART" id="SM01142">
    <property type="entry name" value="DSHCT"/>
    <property type="match status" value="1"/>
</dbReference>
<gene>
    <name evidence="9" type="ordered locus">Sta7437_0064</name>
</gene>
<dbReference type="InterPro" id="IPR014001">
    <property type="entry name" value="Helicase_ATP-bd"/>
</dbReference>
<organism evidence="9 10">
    <name type="scientific">Stanieria cyanosphaera (strain ATCC 29371 / PCC 7437)</name>
    <dbReference type="NCBI Taxonomy" id="111780"/>
    <lineage>
        <taxon>Bacteria</taxon>
        <taxon>Bacillati</taxon>
        <taxon>Cyanobacteriota</taxon>
        <taxon>Cyanophyceae</taxon>
        <taxon>Pleurocapsales</taxon>
        <taxon>Dermocarpellaceae</taxon>
        <taxon>Stanieria</taxon>
    </lineage>
</organism>
<evidence type="ECO:0000259" key="7">
    <source>
        <dbReference type="PROSITE" id="PS51192"/>
    </source>
</evidence>
<dbReference type="AlphaFoldDB" id="K9XNS1"/>
<dbReference type="GO" id="GO:0055087">
    <property type="term" value="C:Ski complex"/>
    <property type="evidence" value="ECO:0007669"/>
    <property type="project" value="TreeGrafter"/>
</dbReference>
<keyword evidence="1" id="KW-0547">Nucleotide-binding</keyword>
<dbReference type="InterPro" id="IPR050699">
    <property type="entry name" value="RNA-DNA_Helicase"/>
</dbReference>
<dbReference type="Pfam" id="PF00271">
    <property type="entry name" value="Helicase_C"/>
    <property type="match status" value="1"/>
</dbReference>
<dbReference type="GO" id="GO:0003676">
    <property type="term" value="F:nucleic acid binding"/>
    <property type="evidence" value="ECO:0007669"/>
    <property type="project" value="InterPro"/>
</dbReference>
<sequence>MNVISQNSELNLHKLFPFELDDFQKDAIAALDRGKSVVVCAPTGSGKTLVGEYAIYLALSQGKRIFYTTPLKALSNQKFRDFLGQFGAENEKLVGLITGDILINPNAQVVVMTTEIFRNMLYETPIGEVGTSLENVAAVVLDECHYLSDRGRGTVWEESIIYCPTQIQLVALSATIGNAEEFTDWINRVRSDTAIKTKEPVISCELVNSDFRPVPLRFYFSNRKGLFPLLNAQQTKLNPKLKASEKTSREKGGNSRRSKNRECPSIIQTIQQLQAKDMLPAIYIIFSRRGCDQAVNNLDNLNLVTPEEAQQIEAILLQFILSENLELQQILLQTLEQSNPHLKSLLWGYLAANPNAANDLWNYFANHPNEKYLLFQLLAQLSQVLRIEQIEPLTRGIASHHAGLLPVWKELVERLFELGLVKIVFATATLAAGINMPARTTVISALSKRTDDGHSMLTPSEFLQIAGRAGRRGKDEVGYVVTTQTPFEGAKEAAYLATSQAEPLRSWFTPSYGMVLNLLQKHTITEIKELLERSFAEYLARKRLAPEQQAIAIYTTELTKLDVELAPIPIGQFTSYEKIRDRLKEEHRLLDILQQQAEAVRKNAIKPLIPDIQPGRIVGLKGKHVRVSSPLAAVVITKIPGCGQADNLVCLGIDNYWYIAANADITEINEGFLAPEIIKEIPLPSLENPRLGKGQPGNPQTLAVCKQIEHNLIPAIAPAEVIEQQQKIDQLQTQLDNHPLQQWDNPGQMVKRHKQRIELREKLHRTQIQYQKHKSNQSYYWDEFLSLIKVLQEFQALEEYTPTALGQAAATIRGDNELWLALAFLSGELEVLEPPQLAAAVCALITETPRGDVWCDFPPPPEVLEALGIKKRQDANKSAKTSILREIRPHLFQVQHRYGVGLPIWREYELIGLAQQWVLGIEWNELCDSTNLDEGDIVRMLRRTLDVLWQIPQMPHASSTLVNNAQEGIAMMKRFPI</sequence>
<dbReference type="PANTHER" id="PTHR12131:SF1">
    <property type="entry name" value="ATP-DEPENDENT RNA HELICASE SUPV3L1, MITOCHONDRIAL-RELATED"/>
    <property type="match status" value="1"/>
</dbReference>
<dbReference type="PROSITE" id="PS51192">
    <property type="entry name" value="HELICASE_ATP_BIND_1"/>
    <property type="match status" value="1"/>
</dbReference>
<dbReference type="EMBL" id="CP003653">
    <property type="protein sequence ID" value="AFZ33686.1"/>
    <property type="molecule type" value="Genomic_DNA"/>
</dbReference>
<reference evidence="10" key="1">
    <citation type="journal article" date="2013" name="Proc. Natl. Acad. Sci. U.S.A.">
        <title>Improving the coverage of the cyanobacterial phylum using diversity-driven genome sequencing.</title>
        <authorList>
            <person name="Shih P.M."/>
            <person name="Wu D."/>
            <person name="Latifi A."/>
            <person name="Axen S.D."/>
            <person name="Fewer D.P."/>
            <person name="Talla E."/>
            <person name="Calteau A."/>
            <person name="Cai F."/>
            <person name="Tandeau de Marsac N."/>
            <person name="Rippka R."/>
            <person name="Herdman M."/>
            <person name="Sivonen K."/>
            <person name="Coursin T."/>
            <person name="Laurent T."/>
            <person name="Goodwin L."/>
            <person name="Nolan M."/>
            <person name="Davenport K.W."/>
            <person name="Han C.S."/>
            <person name="Rubin E.M."/>
            <person name="Eisen J.A."/>
            <person name="Woyke T."/>
            <person name="Gugger M."/>
            <person name="Kerfeld C.A."/>
        </authorList>
    </citation>
    <scope>NUCLEOTIDE SEQUENCE [LARGE SCALE GENOMIC DNA]</scope>
    <source>
        <strain evidence="10">ATCC 29371 / PCC 7437</strain>
    </source>
</reference>
<dbReference type="KEGG" id="scs:Sta7437_0064"/>
<accession>K9XNS1</accession>
<feature type="domain" description="Helicase C-terminal" evidence="8">
    <location>
        <begin position="326"/>
        <end position="519"/>
    </location>
</feature>
<keyword evidence="3" id="KW-0347">Helicase</keyword>
<evidence type="ECO:0000313" key="10">
    <source>
        <dbReference type="Proteomes" id="UP000010473"/>
    </source>
</evidence>
<evidence type="ECO:0000256" key="5">
    <source>
        <dbReference type="SAM" id="Coils"/>
    </source>
</evidence>
<dbReference type="InterPro" id="IPR001650">
    <property type="entry name" value="Helicase_C-like"/>
</dbReference>
<dbReference type="CDD" id="cd18795">
    <property type="entry name" value="SF2_C_Ski2"/>
    <property type="match status" value="1"/>
</dbReference>
<dbReference type="RefSeq" id="WP_015191359.1">
    <property type="nucleotide sequence ID" value="NC_019748.1"/>
</dbReference>
<dbReference type="PANTHER" id="PTHR12131">
    <property type="entry name" value="ATP-DEPENDENT RNA AND DNA HELICASE"/>
    <property type="match status" value="1"/>
</dbReference>
<feature type="region of interest" description="Disordered" evidence="6">
    <location>
        <begin position="240"/>
        <end position="261"/>
    </location>
</feature>
<evidence type="ECO:0000256" key="3">
    <source>
        <dbReference type="ARBA" id="ARBA00022806"/>
    </source>
</evidence>
<dbReference type="PATRIC" id="fig|111780.3.peg.62"/>
<dbReference type="GO" id="GO:0004386">
    <property type="term" value="F:helicase activity"/>
    <property type="evidence" value="ECO:0007669"/>
    <property type="project" value="UniProtKB-KW"/>
</dbReference>
<evidence type="ECO:0000313" key="9">
    <source>
        <dbReference type="EMBL" id="AFZ33686.1"/>
    </source>
</evidence>
<evidence type="ECO:0000256" key="1">
    <source>
        <dbReference type="ARBA" id="ARBA00022741"/>
    </source>
</evidence>
<evidence type="ECO:0000256" key="2">
    <source>
        <dbReference type="ARBA" id="ARBA00022801"/>
    </source>
</evidence>
<dbReference type="SMART" id="SM00490">
    <property type="entry name" value="HELICc"/>
    <property type="match status" value="1"/>
</dbReference>
<evidence type="ECO:0000256" key="6">
    <source>
        <dbReference type="SAM" id="MobiDB-lite"/>
    </source>
</evidence>
<proteinExistence type="predicted"/>
<dbReference type="GO" id="GO:0070478">
    <property type="term" value="P:nuclear-transcribed mRNA catabolic process, 3'-5' exonucleolytic nonsense-mediated decay"/>
    <property type="evidence" value="ECO:0007669"/>
    <property type="project" value="TreeGrafter"/>
</dbReference>
<dbReference type="Pfam" id="PF08148">
    <property type="entry name" value="DSHCT"/>
    <property type="match status" value="1"/>
</dbReference>
<keyword evidence="2" id="KW-0378">Hydrolase</keyword>
<feature type="coiled-coil region" evidence="5">
    <location>
        <begin position="576"/>
        <end position="603"/>
    </location>
</feature>
<dbReference type="SUPFAM" id="SSF52540">
    <property type="entry name" value="P-loop containing nucleoside triphosphate hydrolases"/>
    <property type="match status" value="1"/>
</dbReference>
<evidence type="ECO:0000259" key="8">
    <source>
        <dbReference type="PROSITE" id="PS51194"/>
    </source>
</evidence>
<dbReference type="Gene3D" id="3.40.50.300">
    <property type="entry name" value="P-loop containing nucleotide triphosphate hydrolases"/>
    <property type="match status" value="2"/>
</dbReference>
<dbReference type="Gene3D" id="1.10.3380.30">
    <property type="match status" value="1"/>
</dbReference>
<dbReference type="OrthoDB" id="3229913at2"/>
<dbReference type="STRING" id="111780.Sta7437_0064"/>
<name>K9XNS1_STAC7</name>
<dbReference type="InterPro" id="IPR027417">
    <property type="entry name" value="P-loop_NTPase"/>
</dbReference>
<dbReference type="SMART" id="SM00487">
    <property type="entry name" value="DEXDc"/>
    <property type="match status" value="1"/>
</dbReference>
<dbReference type="PROSITE" id="PS51194">
    <property type="entry name" value="HELICASE_CTER"/>
    <property type="match status" value="1"/>
</dbReference>
<keyword evidence="4" id="KW-0067">ATP-binding</keyword>
<keyword evidence="5" id="KW-0175">Coiled coil</keyword>
<dbReference type="GO" id="GO:0016787">
    <property type="term" value="F:hydrolase activity"/>
    <property type="evidence" value="ECO:0007669"/>
    <property type="project" value="UniProtKB-KW"/>
</dbReference>
<dbReference type="eggNOG" id="COG4581">
    <property type="taxonomic scope" value="Bacteria"/>
</dbReference>
<feature type="domain" description="Helicase ATP-binding" evidence="7">
    <location>
        <begin position="28"/>
        <end position="194"/>
    </location>
</feature>